<keyword evidence="3" id="KW-1185">Reference proteome</keyword>
<evidence type="ECO:0000313" key="3">
    <source>
        <dbReference type="Proteomes" id="UP000314294"/>
    </source>
</evidence>
<proteinExistence type="predicted"/>
<feature type="compositionally biased region" description="Polar residues" evidence="1">
    <location>
        <begin position="31"/>
        <end position="51"/>
    </location>
</feature>
<accession>A0A4Z2EZH2</accession>
<gene>
    <name evidence="2" type="ORF">EYF80_056051</name>
</gene>
<evidence type="ECO:0000256" key="1">
    <source>
        <dbReference type="SAM" id="MobiDB-lite"/>
    </source>
</evidence>
<reference evidence="2 3" key="1">
    <citation type="submission" date="2019-03" db="EMBL/GenBank/DDBJ databases">
        <title>First draft genome of Liparis tanakae, snailfish: a comprehensive survey of snailfish specific genes.</title>
        <authorList>
            <person name="Kim W."/>
            <person name="Song I."/>
            <person name="Jeong J.-H."/>
            <person name="Kim D."/>
            <person name="Kim S."/>
            <person name="Ryu S."/>
            <person name="Song J.Y."/>
            <person name="Lee S.K."/>
        </authorList>
    </citation>
    <scope>NUCLEOTIDE SEQUENCE [LARGE SCALE GENOMIC DNA]</scope>
    <source>
        <tissue evidence="2">Muscle</tissue>
    </source>
</reference>
<dbReference type="Proteomes" id="UP000314294">
    <property type="component" value="Unassembled WGS sequence"/>
</dbReference>
<protein>
    <submittedName>
        <fullName evidence="2">Uncharacterized protein</fullName>
    </submittedName>
</protein>
<dbReference type="EMBL" id="SRLO01002133">
    <property type="protein sequence ID" value="TNN33784.1"/>
    <property type="molecule type" value="Genomic_DNA"/>
</dbReference>
<comment type="caution">
    <text evidence="2">The sequence shown here is derived from an EMBL/GenBank/DDBJ whole genome shotgun (WGS) entry which is preliminary data.</text>
</comment>
<feature type="region of interest" description="Disordered" evidence="1">
    <location>
        <begin position="1"/>
        <end position="65"/>
    </location>
</feature>
<sequence length="65" mass="6626">MTPAGSLRGATHFKPLREGRDAGGLRERANELTSYGQKLPSPNSSDAVTSGLTPPPPAVTAALPG</sequence>
<evidence type="ECO:0000313" key="2">
    <source>
        <dbReference type="EMBL" id="TNN33784.1"/>
    </source>
</evidence>
<dbReference type="AlphaFoldDB" id="A0A4Z2EZH2"/>
<feature type="compositionally biased region" description="Basic and acidic residues" evidence="1">
    <location>
        <begin position="15"/>
        <end position="30"/>
    </location>
</feature>
<name>A0A4Z2EZH2_9TELE</name>
<organism evidence="2 3">
    <name type="scientific">Liparis tanakae</name>
    <name type="common">Tanaka's snailfish</name>
    <dbReference type="NCBI Taxonomy" id="230148"/>
    <lineage>
        <taxon>Eukaryota</taxon>
        <taxon>Metazoa</taxon>
        <taxon>Chordata</taxon>
        <taxon>Craniata</taxon>
        <taxon>Vertebrata</taxon>
        <taxon>Euteleostomi</taxon>
        <taxon>Actinopterygii</taxon>
        <taxon>Neopterygii</taxon>
        <taxon>Teleostei</taxon>
        <taxon>Neoteleostei</taxon>
        <taxon>Acanthomorphata</taxon>
        <taxon>Eupercaria</taxon>
        <taxon>Perciformes</taxon>
        <taxon>Cottioidei</taxon>
        <taxon>Cottales</taxon>
        <taxon>Liparidae</taxon>
        <taxon>Liparis</taxon>
    </lineage>
</organism>